<name>A0A226GR74_9FLAO</name>
<dbReference type="AlphaFoldDB" id="A0A226GR74"/>
<gene>
    <name evidence="1" type="ORF">B0A66_21405</name>
</gene>
<keyword evidence="2" id="KW-1185">Reference proteome</keyword>
<evidence type="ECO:0000313" key="1">
    <source>
        <dbReference type="EMBL" id="OXA84048.1"/>
    </source>
</evidence>
<sequence length="301" mass="34868">MKNLCLLFIFCLIVSCKGDNKIAAVKDSASEKSISKNEDTIIDNVSKNCIEAQEKNIYEYYLCKNWNLLDDVKIKKILKSGELSDTGEGGARELHYTTTESSIWIDADMTIGTKKYKLKINGGSYFYVINDKNVKSLYLCKNNRYRTSFISGIGTEDDDNYEKLKITNWSNVKSLKTDLKAWKGNYNFDNGNYEQGYQAYHIEIENNKCIFYQGDLPACKIECMVNNNGDELNLYIKSEEFKKSQYDITLVESLSEGDYLLKIIKKNNKVYVKSALIKYWNDKNSKFEKDREIETEFMMKS</sequence>
<dbReference type="OrthoDB" id="1437781at2"/>
<dbReference type="PROSITE" id="PS51257">
    <property type="entry name" value="PROKAR_LIPOPROTEIN"/>
    <property type="match status" value="1"/>
</dbReference>
<accession>A0A226GR74</accession>
<organism evidence="1 2">
    <name type="scientific">Flavobacterium hercynium</name>
    <dbReference type="NCBI Taxonomy" id="387094"/>
    <lineage>
        <taxon>Bacteria</taxon>
        <taxon>Pseudomonadati</taxon>
        <taxon>Bacteroidota</taxon>
        <taxon>Flavobacteriia</taxon>
        <taxon>Flavobacteriales</taxon>
        <taxon>Flavobacteriaceae</taxon>
        <taxon>Flavobacterium</taxon>
    </lineage>
</organism>
<dbReference type="Proteomes" id="UP000198345">
    <property type="component" value="Unassembled WGS sequence"/>
</dbReference>
<comment type="caution">
    <text evidence="1">The sequence shown here is derived from an EMBL/GenBank/DDBJ whole genome shotgun (WGS) entry which is preliminary data.</text>
</comment>
<dbReference type="RefSeq" id="WP_089051883.1">
    <property type="nucleotide sequence ID" value="NZ_FXTV01000026.1"/>
</dbReference>
<dbReference type="EMBL" id="MUGW01000071">
    <property type="protein sequence ID" value="OXA84048.1"/>
    <property type="molecule type" value="Genomic_DNA"/>
</dbReference>
<protein>
    <submittedName>
        <fullName evidence="1">Uncharacterized protein</fullName>
    </submittedName>
</protein>
<reference evidence="1 2" key="1">
    <citation type="submission" date="2016-11" db="EMBL/GenBank/DDBJ databases">
        <title>Whole genomes of Flavobacteriaceae.</title>
        <authorList>
            <person name="Stine C."/>
            <person name="Li C."/>
            <person name="Tadesse D."/>
        </authorList>
    </citation>
    <scope>NUCLEOTIDE SEQUENCE [LARGE SCALE GENOMIC DNA]</scope>
    <source>
        <strain evidence="1 2">DSM 18292</strain>
    </source>
</reference>
<proteinExistence type="predicted"/>
<evidence type="ECO:0000313" key="2">
    <source>
        <dbReference type="Proteomes" id="UP000198345"/>
    </source>
</evidence>